<dbReference type="CDD" id="cd03443">
    <property type="entry name" value="PaaI_thioesterase"/>
    <property type="match status" value="1"/>
</dbReference>
<feature type="domain" description="Thioesterase" evidence="3">
    <location>
        <begin position="70"/>
        <end position="144"/>
    </location>
</feature>
<dbReference type="SUPFAM" id="SSF54637">
    <property type="entry name" value="Thioesterase/thiol ester dehydrase-isomerase"/>
    <property type="match status" value="1"/>
</dbReference>
<dbReference type="AlphaFoldDB" id="A0A829QKY8"/>
<comment type="caution">
    <text evidence="4">The sequence shown here is derived from an EMBL/GenBank/DDBJ whole genome shotgun (WGS) entry which is preliminary data.</text>
</comment>
<name>A0A829QKY8_9MYCO</name>
<comment type="similarity">
    <text evidence="1">Belongs to the thioesterase PaaI family.</text>
</comment>
<dbReference type="InterPro" id="IPR006683">
    <property type="entry name" value="Thioestr_dom"/>
</dbReference>
<sequence length="156" mass="16851">MTYTLHVTFTLHVTNEQTPQAAKNGTDLMSLFLPVSPFVELLDIRAEKLTDDEAVLRMPWRPELATTADMVHGGAIAALADITAMVSAWCGRELPEQLRGVTTSLALEFLEPARAEDLLGTGRALRRGKTLTACEVDIVTVAGTRVAKALASYKVG</sequence>
<dbReference type="Proteomes" id="UP000021210">
    <property type="component" value="Unassembled WGS sequence"/>
</dbReference>
<dbReference type="InterPro" id="IPR039298">
    <property type="entry name" value="ACOT13"/>
</dbReference>
<organism evidence="4 5">
    <name type="scientific">Mycobacteroides abscessus 1948</name>
    <dbReference type="NCBI Taxonomy" id="1299323"/>
    <lineage>
        <taxon>Bacteria</taxon>
        <taxon>Bacillati</taxon>
        <taxon>Actinomycetota</taxon>
        <taxon>Actinomycetes</taxon>
        <taxon>Mycobacteriales</taxon>
        <taxon>Mycobacteriaceae</taxon>
        <taxon>Mycobacteroides</taxon>
        <taxon>Mycobacteroides abscessus</taxon>
    </lineage>
</organism>
<evidence type="ECO:0000256" key="1">
    <source>
        <dbReference type="ARBA" id="ARBA00008324"/>
    </source>
</evidence>
<dbReference type="PANTHER" id="PTHR21660:SF1">
    <property type="entry name" value="ACYL-COENZYME A THIOESTERASE 13"/>
    <property type="match status" value="1"/>
</dbReference>
<dbReference type="NCBIfam" id="TIGR00369">
    <property type="entry name" value="unchar_dom_1"/>
    <property type="match status" value="1"/>
</dbReference>
<evidence type="ECO:0000259" key="3">
    <source>
        <dbReference type="Pfam" id="PF03061"/>
    </source>
</evidence>
<accession>A0A829QKY8</accession>
<dbReference type="Pfam" id="PF03061">
    <property type="entry name" value="4HBT"/>
    <property type="match status" value="1"/>
</dbReference>
<dbReference type="InterPro" id="IPR003736">
    <property type="entry name" value="PAAI_dom"/>
</dbReference>
<gene>
    <name evidence="4" type="ORF">I542_3250</name>
</gene>
<protein>
    <recommendedName>
        <fullName evidence="3">Thioesterase domain-containing protein</fullName>
    </recommendedName>
</protein>
<dbReference type="EMBL" id="JAOH01000002">
    <property type="protein sequence ID" value="EUA63093.1"/>
    <property type="molecule type" value="Genomic_DNA"/>
</dbReference>
<evidence type="ECO:0000313" key="4">
    <source>
        <dbReference type="EMBL" id="EUA63093.1"/>
    </source>
</evidence>
<evidence type="ECO:0000313" key="5">
    <source>
        <dbReference type="Proteomes" id="UP000021210"/>
    </source>
</evidence>
<dbReference type="InterPro" id="IPR029069">
    <property type="entry name" value="HotDog_dom_sf"/>
</dbReference>
<reference evidence="4 5" key="1">
    <citation type="submission" date="2013-12" db="EMBL/GenBank/DDBJ databases">
        <authorList>
            <person name="Zelazny A."/>
            <person name="Olivier K."/>
            <person name="Holland S."/>
            <person name="Lenaerts A."/>
            <person name="Ordway D."/>
            <person name="DeGroote M.A."/>
            <person name="Parker T."/>
            <person name="Sizemore C."/>
            <person name="Tallon L.J."/>
            <person name="Sadzewicz L.K."/>
            <person name="Sengamalay N."/>
            <person name="Fraser C.M."/>
            <person name="Hine E."/>
            <person name="Shefchek K.A."/>
            <person name="Das S.P."/>
            <person name="Tettelin H."/>
        </authorList>
    </citation>
    <scope>NUCLEOTIDE SEQUENCE [LARGE SCALE GENOMIC DNA]</scope>
    <source>
        <strain evidence="4 5">1948</strain>
    </source>
</reference>
<keyword evidence="2" id="KW-0378">Hydrolase</keyword>
<proteinExistence type="inferred from homology"/>
<dbReference type="Gene3D" id="3.10.129.10">
    <property type="entry name" value="Hotdog Thioesterase"/>
    <property type="match status" value="1"/>
</dbReference>
<dbReference type="GO" id="GO:0047617">
    <property type="term" value="F:fatty acyl-CoA hydrolase activity"/>
    <property type="evidence" value="ECO:0007669"/>
    <property type="project" value="InterPro"/>
</dbReference>
<evidence type="ECO:0000256" key="2">
    <source>
        <dbReference type="ARBA" id="ARBA00022801"/>
    </source>
</evidence>
<dbReference type="PANTHER" id="PTHR21660">
    <property type="entry name" value="THIOESTERASE SUPERFAMILY MEMBER-RELATED"/>
    <property type="match status" value="1"/>
</dbReference>